<feature type="domain" description="Cytidyltransferase-like" evidence="8">
    <location>
        <begin position="11"/>
        <end position="142"/>
    </location>
</feature>
<dbReference type="InterPro" id="IPR004821">
    <property type="entry name" value="Cyt_trans-like"/>
</dbReference>
<evidence type="ECO:0000256" key="1">
    <source>
        <dbReference type="ARBA" id="ARBA00022490"/>
    </source>
</evidence>
<dbReference type="NCBIfam" id="TIGR00125">
    <property type="entry name" value="cyt_tran_rel"/>
    <property type="match status" value="1"/>
</dbReference>
<proteinExistence type="inferred from homology"/>
<dbReference type="Proteomes" id="UP000008136">
    <property type="component" value="Chromosome"/>
</dbReference>
<evidence type="ECO:0000256" key="6">
    <source>
        <dbReference type="ARBA" id="ARBA00022993"/>
    </source>
</evidence>
<dbReference type="GO" id="GO:0004595">
    <property type="term" value="F:pantetheine-phosphate adenylyltransferase activity"/>
    <property type="evidence" value="ECO:0007669"/>
    <property type="project" value="UniProtKB-UniRule"/>
</dbReference>
<keyword evidence="6 7" id="KW-0173">Coenzyme A biosynthesis</keyword>
<dbReference type="EMBL" id="CP002588">
    <property type="protein sequence ID" value="AEA47887.1"/>
    <property type="molecule type" value="Genomic_DNA"/>
</dbReference>
<protein>
    <recommendedName>
        <fullName evidence="7">Phosphopantetheine adenylyltransferase</fullName>
        <ecNumber evidence="7">2.7.7.3</ecNumber>
    </recommendedName>
    <alternativeName>
        <fullName evidence="7">Dephospho-CoA pyrophosphorylase</fullName>
    </alternativeName>
    <alternativeName>
        <fullName evidence="7">Pantetheine-phosphate adenylyltransferase</fullName>
        <shortName evidence="7">PPAT</shortName>
    </alternativeName>
</protein>
<dbReference type="eggNOG" id="arCOG01223">
    <property type="taxonomic scope" value="Archaea"/>
</dbReference>
<dbReference type="GO" id="GO:0005524">
    <property type="term" value="F:ATP binding"/>
    <property type="evidence" value="ECO:0007669"/>
    <property type="project" value="UniProtKB-KW"/>
</dbReference>
<dbReference type="UniPathway" id="UPA00241"/>
<comment type="function">
    <text evidence="7">Reversibly transfers an adenylyl group from ATP to 4'-phosphopantetheine, yielding dephospho-CoA (dPCoA) and pyrophosphate.</text>
</comment>
<dbReference type="GO" id="GO:0005737">
    <property type="term" value="C:cytoplasm"/>
    <property type="evidence" value="ECO:0007669"/>
    <property type="project" value="UniProtKB-SubCell"/>
</dbReference>
<gene>
    <name evidence="7" type="primary">coaD</name>
    <name evidence="9" type="ordered locus">Arcve_1894</name>
</gene>
<keyword evidence="4 7" id="KW-0547">Nucleotide-binding</keyword>
<keyword evidence="3 7" id="KW-0548">Nucleotidyltransferase</keyword>
<sequence>MGDDMRKKVALGGTFEPLHEGHKKLIDVAINLGEVTIGITCDELARKRLRSVLPYEIRAENLRQYVLRRYGFEPEIVKIEDIYGKTLEVDFDYIVVSPETYGVAELINEKRKEMGKKEMEIVKVDWVIAEDGNPISATRIKKGEIDRYGKPIR</sequence>
<dbReference type="Pfam" id="PF01467">
    <property type="entry name" value="CTP_transf_like"/>
    <property type="match status" value="1"/>
</dbReference>
<dbReference type="AlphaFoldDB" id="F2KRF3"/>
<dbReference type="NCBIfam" id="NF001985">
    <property type="entry name" value="PRK00777.1"/>
    <property type="match status" value="1"/>
</dbReference>
<dbReference type="HAMAP" id="MF_00647">
    <property type="entry name" value="PPAT_arch"/>
    <property type="match status" value="1"/>
</dbReference>
<comment type="pathway">
    <text evidence="7">Cofactor biosynthesis; coenzyme A biosynthesis.</text>
</comment>
<dbReference type="EC" id="2.7.7.3" evidence="7"/>
<evidence type="ECO:0000313" key="10">
    <source>
        <dbReference type="Proteomes" id="UP000008136"/>
    </source>
</evidence>
<dbReference type="STRING" id="693661.Arcve_1894"/>
<reference evidence="9 10" key="1">
    <citation type="submission" date="2011-03" db="EMBL/GenBank/DDBJ databases">
        <title>The complete genome of Archaeoglobus veneficus SNP6.</title>
        <authorList>
            <consortium name="US DOE Joint Genome Institute (JGI-PGF)"/>
            <person name="Lucas S."/>
            <person name="Copeland A."/>
            <person name="Lapidus A."/>
            <person name="Bruce D."/>
            <person name="Goodwin L."/>
            <person name="Pitluck S."/>
            <person name="Kyrpides N."/>
            <person name="Mavromatis K."/>
            <person name="Pagani I."/>
            <person name="Ivanova N."/>
            <person name="Mikhailova N."/>
            <person name="Lu M."/>
            <person name="Detter J.C."/>
            <person name="Tapia R."/>
            <person name="Han C."/>
            <person name="Land M."/>
            <person name="Hauser L."/>
            <person name="Markowitz V."/>
            <person name="Cheng J.-F."/>
            <person name="Hugenholtz P."/>
            <person name="Woyke T."/>
            <person name="Wu D."/>
            <person name="Spring S."/>
            <person name="Brambilla E."/>
            <person name="Klenk H.-P."/>
            <person name="Eisen J.A."/>
        </authorList>
    </citation>
    <scope>NUCLEOTIDE SEQUENCE [LARGE SCALE GENOMIC DNA]</scope>
    <source>
        <strain>SNP6</strain>
    </source>
</reference>
<evidence type="ECO:0000313" key="9">
    <source>
        <dbReference type="EMBL" id="AEA47887.1"/>
    </source>
</evidence>
<dbReference type="InterPro" id="IPR050385">
    <property type="entry name" value="Archaeal_FAD_synthase"/>
</dbReference>
<dbReference type="InterPro" id="IPR023540">
    <property type="entry name" value="PPAT_arch"/>
</dbReference>
<comment type="catalytic activity">
    <reaction evidence="7">
        <text>(R)-4'-phosphopantetheine + ATP + H(+) = 3'-dephospho-CoA + diphosphate</text>
        <dbReference type="Rhea" id="RHEA:19801"/>
        <dbReference type="ChEBI" id="CHEBI:15378"/>
        <dbReference type="ChEBI" id="CHEBI:30616"/>
        <dbReference type="ChEBI" id="CHEBI:33019"/>
        <dbReference type="ChEBI" id="CHEBI:57328"/>
        <dbReference type="ChEBI" id="CHEBI:61723"/>
        <dbReference type="EC" id="2.7.7.3"/>
    </reaction>
</comment>
<dbReference type="KEGG" id="ave:Arcve_1894"/>
<keyword evidence="5 7" id="KW-0067">ATP-binding</keyword>
<evidence type="ECO:0000259" key="8">
    <source>
        <dbReference type="Pfam" id="PF01467"/>
    </source>
</evidence>
<dbReference type="SUPFAM" id="SSF52374">
    <property type="entry name" value="Nucleotidylyl transferase"/>
    <property type="match status" value="1"/>
</dbReference>
<evidence type="ECO:0000256" key="2">
    <source>
        <dbReference type="ARBA" id="ARBA00022679"/>
    </source>
</evidence>
<name>F2KRF3_ARCVS</name>
<dbReference type="PANTHER" id="PTHR43793">
    <property type="entry name" value="FAD SYNTHASE"/>
    <property type="match status" value="1"/>
</dbReference>
<keyword evidence="2 7" id="KW-0808">Transferase</keyword>
<keyword evidence="10" id="KW-1185">Reference proteome</keyword>
<dbReference type="GO" id="GO:0015937">
    <property type="term" value="P:coenzyme A biosynthetic process"/>
    <property type="evidence" value="ECO:0007669"/>
    <property type="project" value="UniProtKB-UniRule"/>
</dbReference>
<comment type="subcellular location">
    <subcellularLocation>
        <location evidence="7">Cytoplasm</location>
    </subcellularLocation>
</comment>
<dbReference type="InterPro" id="IPR014729">
    <property type="entry name" value="Rossmann-like_a/b/a_fold"/>
</dbReference>
<evidence type="ECO:0000256" key="7">
    <source>
        <dbReference type="HAMAP-Rule" id="MF_00647"/>
    </source>
</evidence>
<comment type="similarity">
    <text evidence="7">Belongs to the eukaryotic CoaD family.</text>
</comment>
<dbReference type="Gene3D" id="3.40.50.620">
    <property type="entry name" value="HUPs"/>
    <property type="match status" value="1"/>
</dbReference>
<evidence type="ECO:0000256" key="4">
    <source>
        <dbReference type="ARBA" id="ARBA00022741"/>
    </source>
</evidence>
<evidence type="ECO:0000256" key="5">
    <source>
        <dbReference type="ARBA" id="ARBA00022840"/>
    </source>
</evidence>
<organism evidence="9 10">
    <name type="scientific">Archaeoglobus veneficus (strain DSM 11195 / SNP6)</name>
    <dbReference type="NCBI Taxonomy" id="693661"/>
    <lineage>
        <taxon>Archaea</taxon>
        <taxon>Methanobacteriati</taxon>
        <taxon>Methanobacteriota</taxon>
        <taxon>Archaeoglobi</taxon>
        <taxon>Archaeoglobales</taxon>
        <taxon>Archaeoglobaceae</taxon>
        <taxon>Archaeoglobus</taxon>
    </lineage>
</organism>
<dbReference type="HOGENOM" id="CLU_035272_5_0_2"/>
<keyword evidence="1 7" id="KW-0963">Cytoplasm</keyword>
<dbReference type="PANTHER" id="PTHR43793:SF1">
    <property type="entry name" value="FAD SYNTHASE"/>
    <property type="match status" value="1"/>
</dbReference>
<accession>F2KRF3</accession>
<evidence type="ECO:0000256" key="3">
    <source>
        <dbReference type="ARBA" id="ARBA00022695"/>
    </source>
</evidence>